<dbReference type="SUPFAM" id="SSF69593">
    <property type="entry name" value="Glycerol-3-phosphate (1)-acyltransferase"/>
    <property type="match status" value="1"/>
</dbReference>
<dbReference type="CDD" id="cd07989">
    <property type="entry name" value="LPLAT_AGPAT-like"/>
    <property type="match status" value="1"/>
</dbReference>
<dbReference type="GO" id="GO:0006654">
    <property type="term" value="P:phosphatidic acid biosynthetic process"/>
    <property type="evidence" value="ECO:0007669"/>
    <property type="project" value="TreeGrafter"/>
</dbReference>
<dbReference type="PANTHER" id="PTHR10434:SF64">
    <property type="entry name" value="1-ACYL-SN-GLYCEROL-3-PHOSPHATE ACYLTRANSFERASE-RELATED"/>
    <property type="match status" value="1"/>
</dbReference>
<feature type="transmembrane region" description="Helical" evidence="6">
    <location>
        <begin position="12"/>
        <end position="36"/>
    </location>
</feature>
<comment type="pathway">
    <text evidence="1">Lipid metabolism.</text>
</comment>
<keyword evidence="9" id="KW-1185">Reference proteome</keyword>
<sequence>MRVRGIRAWLRVAWRGTTIGGVTFGCLGLLLVVRLVERPIHGEHRPWTPHITQFVCRTALWLFGLRLDIRGEPLDREGAMVANHSSWLDIFVLNAPTRLYFVSKAEVERWPGIGWLARATGTVFIRRNRSEAAAQTALFEDRLNAGHRLLFFPEGTSTDGERVLPFKPTLFQAFLGEPLRAHLVIQPVSVRFDAPEGVNPRIYGWWGDMEFGEHLLGMLALPRHGRVTVMYHDPVPAADFEDRKVLAATLEEQVRAGHAALAEARDKV</sequence>
<keyword evidence="6" id="KW-0812">Transmembrane</keyword>
<keyword evidence="6" id="KW-0472">Membrane</keyword>
<evidence type="ECO:0000256" key="4">
    <source>
        <dbReference type="ARBA" id="ARBA00023098"/>
    </source>
</evidence>
<dbReference type="EMBL" id="AQQZ01000002">
    <property type="protein sequence ID" value="KNG95016.1"/>
    <property type="molecule type" value="Genomic_DNA"/>
</dbReference>
<dbReference type="InterPro" id="IPR002123">
    <property type="entry name" value="Plipid/glycerol_acylTrfase"/>
</dbReference>
<dbReference type="OrthoDB" id="9806880at2"/>
<evidence type="ECO:0000256" key="5">
    <source>
        <dbReference type="ARBA" id="ARBA00023315"/>
    </source>
</evidence>
<organism evidence="8 9">
    <name type="scientific">Pseudaestuariivita atlantica</name>
    <dbReference type="NCBI Taxonomy" id="1317121"/>
    <lineage>
        <taxon>Bacteria</taxon>
        <taxon>Pseudomonadati</taxon>
        <taxon>Pseudomonadota</taxon>
        <taxon>Alphaproteobacteria</taxon>
        <taxon>Rhodobacterales</taxon>
        <taxon>Paracoccaceae</taxon>
        <taxon>Pseudaestuariivita</taxon>
    </lineage>
</organism>
<dbReference type="Pfam" id="PF01553">
    <property type="entry name" value="Acyltransferase"/>
    <property type="match status" value="1"/>
</dbReference>
<dbReference type="STRING" id="1317121.ATO11_06555"/>
<protein>
    <submittedName>
        <fullName evidence="8">Acyl-phosphate glycerol 3-phosphate acyltransferase</fullName>
    </submittedName>
</protein>
<dbReference type="Proteomes" id="UP000036938">
    <property type="component" value="Unassembled WGS sequence"/>
</dbReference>
<name>A0A0L1JTC9_9RHOB</name>
<accession>A0A0L1JTC9</accession>
<keyword evidence="4" id="KW-0443">Lipid metabolism</keyword>
<keyword evidence="2" id="KW-0444">Lipid biosynthesis</keyword>
<dbReference type="PROSITE" id="PS51257">
    <property type="entry name" value="PROKAR_LIPOPROTEIN"/>
    <property type="match status" value="1"/>
</dbReference>
<dbReference type="SMART" id="SM00563">
    <property type="entry name" value="PlsC"/>
    <property type="match status" value="1"/>
</dbReference>
<feature type="domain" description="Phospholipid/glycerol acyltransferase" evidence="7">
    <location>
        <begin position="78"/>
        <end position="193"/>
    </location>
</feature>
<evidence type="ECO:0000313" key="8">
    <source>
        <dbReference type="EMBL" id="KNG95016.1"/>
    </source>
</evidence>
<reference evidence="8 9" key="1">
    <citation type="journal article" date="2015" name="Int. J. Syst. Evol. Microbiol.">
        <title>Aestuariivita atlantica sp. nov., isolated from deep sea sediment of the Atlantic Ocean.</title>
        <authorList>
            <person name="Li G."/>
            <person name="Lai Q."/>
            <person name="Du Y."/>
            <person name="Liu X."/>
            <person name="Sun F."/>
            <person name="Shao Z."/>
        </authorList>
    </citation>
    <scope>NUCLEOTIDE SEQUENCE [LARGE SCALE GENOMIC DNA]</scope>
    <source>
        <strain evidence="8 9">22II-S11-z3</strain>
    </source>
</reference>
<evidence type="ECO:0000256" key="3">
    <source>
        <dbReference type="ARBA" id="ARBA00022679"/>
    </source>
</evidence>
<keyword evidence="3 8" id="KW-0808">Transferase</keyword>
<dbReference type="GO" id="GO:0003841">
    <property type="term" value="F:1-acylglycerol-3-phosphate O-acyltransferase activity"/>
    <property type="evidence" value="ECO:0007669"/>
    <property type="project" value="TreeGrafter"/>
</dbReference>
<keyword evidence="6" id="KW-1133">Transmembrane helix</keyword>
<evidence type="ECO:0000256" key="1">
    <source>
        <dbReference type="ARBA" id="ARBA00005189"/>
    </source>
</evidence>
<dbReference type="PANTHER" id="PTHR10434">
    <property type="entry name" value="1-ACYL-SN-GLYCEROL-3-PHOSPHATE ACYLTRANSFERASE"/>
    <property type="match status" value="1"/>
</dbReference>
<proteinExistence type="predicted"/>
<dbReference type="AlphaFoldDB" id="A0A0L1JTC9"/>
<evidence type="ECO:0000256" key="2">
    <source>
        <dbReference type="ARBA" id="ARBA00022516"/>
    </source>
</evidence>
<keyword evidence="5 8" id="KW-0012">Acyltransferase</keyword>
<dbReference type="PATRIC" id="fig|1317121.7.peg.1693"/>
<gene>
    <name evidence="8" type="ORF">ATO11_06555</name>
</gene>
<evidence type="ECO:0000256" key="6">
    <source>
        <dbReference type="SAM" id="Phobius"/>
    </source>
</evidence>
<evidence type="ECO:0000313" key="9">
    <source>
        <dbReference type="Proteomes" id="UP000036938"/>
    </source>
</evidence>
<evidence type="ECO:0000259" key="7">
    <source>
        <dbReference type="SMART" id="SM00563"/>
    </source>
</evidence>
<comment type="caution">
    <text evidence="8">The sequence shown here is derived from an EMBL/GenBank/DDBJ whole genome shotgun (WGS) entry which is preliminary data.</text>
</comment>